<dbReference type="RefSeq" id="WP_048847506.1">
    <property type="nucleotide sequence ID" value="NZ_BAMW01000057.1"/>
</dbReference>
<reference evidence="2" key="1">
    <citation type="submission" date="2014-06" db="EMBL/GenBank/DDBJ databases">
        <authorList>
            <person name="Winans N.J."/>
            <person name="Newell P.D."/>
            <person name="Douglas A.E."/>
        </authorList>
    </citation>
    <scope>NUCLEOTIDE SEQUENCE [LARGE SCALE GENOMIC DNA]</scope>
</reference>
<proteinExistence type="predicted"/>
<protein>
    <submittedName>
        <fullName evidence="1">Glycosyl transferase</fullName>
    </submittedName>
</protein>
<dbReference type="InterPro" id="IPR007739">
    <property type="entry name" value="RgpF"/>
</dbReference>
<dbReference type="Proteomes" id="UP000194641">
    <property type="component" value="Unassembled WGS sequence"/>
</dbReference>
<dbReference type="GO" id="GO:0016740">
    <property type="term" value="F:transferase activity"/>
    <property type="evidence" value="ECO:0007669"/>
    <property type="project" value="UniProtKB-KW"/>
</dbReference>
<dbReference type="Pfam" id="PF05045">
    <property type="entry name" value="RgpF"/>
    <property type="match status" value="1"/>
</dbReference>
<keyword evidence="1" id="KW-0808">Transferase</keyword>
<evidence type="ECO:0000313" key="2">
    <source>
        <dbReference type="Proteomes" id="UP000194641"/>
    </source>
</evidence>
<evidence type="ECO:0000313" key="1">
    <source>
        <dbReference type="EMBL" id="OUI92845.1"/>
    </source>
</evidence>
<organism evidence="1 2">
    <name type="scientific">Acetobacter indonesiensis</name>
    <dbReference type="NCBI Taxonomy" id="104101"/>
    <lineage>
        <taxon>Bacteria</taxon>
        <taxon>Pseudomonadati</taxon>
        <taxon>Pseudomonadota</taxon>
        <taxon>Alphaproteobacteria</taxon>
        <taxon>Acetobacterales</taxon>
        <taxon>Acetobacteraceae</taxon>
        <taxon>Acetobacter</taxon>
    </lineage>
</organism>
<dbReference type="EMBL" id="JOPA01000027">
    <property type="protein sequence ID" value="OUI92845.1"/>
    <property type="molecule type" value="Genomic_DNA"/>
</dbReference>
<gene>
    <name evidence="1" type="ORF">HK17_09650</name>
</gene>
<accession>A0A252AS48</accession>
<dbReference type="AlphaFoldDB" id="A0A252AS48"/>
<sequence length="308" mass="34957">MHPVSISSAHISKNHTGDIPKPVVPDGGVCLFAAYCPTGDLPPYTRFYLKNLILCGFTLHIIVSGAPIITEQTRNFCTQHGIHLWCRENGGLDFGAWQYLINQDVTQNAPLVLLANDSVFGPFSPLPSLLQKLQIHNAPAWGLVASRAITPHIQSWFIGFAGDVWQSPSLQRVFRQPFADMSRAEIIWHGELGLSVALKSLGIPLHTLWSDMESPLARLFPANPMHVFWRQMLVTGKVPFLKQELLRDNPYHIRHLDEWERLISTQNDFNPNWIKSYLSQTSARNRVHSSWKGRALYNALSTIDRYRF</sequence>
<comment type="caution">
    <text evidence="1">The sequence shown here is derived from an EMBL/GenBank/DDBJ whole genome shotgun (WGS) entry which is preliminary data.</text>
</comment>
<name>A0A252AS48_9PROT</name>